<comment type="caution">
    <text evidence="1">The sequence shown here is derived from an EMBL/GenBank/DDBJ whole genome shotgun (WGS) entry which is preliminary data.</text>
</comment>
<keyword evidence="2" id="KW-1185">Reference proteome</keyword>
<dbReference type="PANTHER" id="PTHR35317:SF35">
    <property type="entry name" value="DUF4219 DOMAIN-CONTAINING PROTEIN"/>
    <property type="match status" value="1"/>
</dbReference>
<name>A0A371GY84_MUCPR</name>
<sequence length="120" mass="13894">MGVIFGFQEVLKIVKNDIQEVEVGATEMQRSYGGADKIKKVKLQSLHRQYELLSINNQELIEDYFTRIQVLVNSMKACGKKVSDQQIVDKILRTLTPQFDHIVVVIEESKDLQRMRVEEL</sequence>
<evidence type="ECO:0008006" key="3">
    <source>
        <dbReference type="Google" id="ProtNLM"/>
    </source>
</evidence>
<accession>A0A371GY84</accession>
<dbReference type="Pfam" id="PF14223">
    <property type="entry name" value="Retrotran_gag_2"/>
    <property type="match status" value="1"/>
</dbReference>
<evidence type="ECO:0000313" key="1">
    <source>
        <dbReference type="EMBL" id="RDX95471.1"/>
    </source>
</evidence>
<proteinExistence type="predicted"/>
<dbReference type="Proteomes" id="UP000257109">
    <property type="component" value="Unassembled WGS sequence"/>
</dbReference>
<dbReference type="AlphaFoldDB" id="A0A371GY84"/>
<evidence type="ECO:0000313" key="2">
    <source>
        <dbReference type="Proteomes" id="UP000257109"/>
    </source>
</evidence>
<dbReference type="OrthoDB" id="1435561at2759"/>
<feature type="non-terminal residue" evidence="1">
    <location>
        <position position="1"/>
    </location>
</feature>
<organism evidence="1 2">
    <name type="scientific">Mucuna pruriens</name>
    <name type="common">Velvet bean</name>
    <name type="synonym">Dolichos pruriens</name>
    <dbReference type="NCBI Taxonomy" id="157652"/>
    <lineage>
        <taxon>Eukaryota</taxon>
        <taxon>Viridiplantae</taxon>
        <taxon>Streptophyta</taxon>
        <taxon>Embryophyta</taxon>
        <taxon>Tracheophyta</taxon>
        <taxon>Spermatophyta</taxon>
        <taxon>Magnoliopsida</taxon>
        <taxon>eudicotyledons</taxon>
        <taxon>Gunneridae</taxon>
        <taxon>Pentapetalae</taxon>
        <taxon>rosids</taxon>
        <taxon>fabids</taxon>
        <taxon>Fabales</taxon>
        <taxon>Fabaceae</taxon>
        <taxon>Papilionoideae</taxon>
        <taxon>50 kb inversion clade</taxon>
        <taxon>NPAAA clade</taxon>
        <taxon>indigoferoid/millettioid clade</taxon>
        <taxon>Phaseoleae</taxon>
        <taxon>Mucuna</taxon>
    </lineage>
</organism>
<gene>
    <name evidence="1" type="ORF">CR513_22010</name>
</gene>
<dbReference type="EMBL" id="QJKJ01004120">
    <property type="protein sequence ID" value="RDX95471.1"/>
    <property type="molecule type" value="Genomic_DNA"/>
</dbReference>
<reference evidence="1" key="1">
    <citation type="submission" date="2018-05" db="EMBL/GenBank/DDBJ databases">
        <title>Draft genome of Mucuna pruriens seed.</title>
        <authorList>
            <person name="Nnadi N.E."/>
            <person name="Vos R."/>
            <person name="Hasami M.H."/>
            <person name="Devisetty U.K."/>
            <person name="Aguiy J.C."/>
        </authorList>
    </citation>
    <scope>NUCLEOTIDE SEQUENCE [LARGE SCALE GENOMIC DNA]</scope>
    <source>
        <strain evidence="1">JCA_2017</strain>
    </source>
</reference>
<dbReference type="PANTHER" id="PTHR35317">
    <property type="entry name" value="OS04G0629600 PROTEIN"/>
    <property type="match status" value="1"/>
</dbReference>
<protein>
    <recommendedName>
        <fullName evidence="3">Retrovirus-related Pol polyprotein from transposon TNT 1-94</fullName>
    </recommendedName>
</protein>